<comment type="function">
    <text evidence="17">Probable lipid transporter that modulates cholesterol sequestration in the late endosome/lysosome by regulating the intracellular sphingolipid metabolism, in turn participates in cholesterol homeostasis. May alter the transbilayer distribution of ceramide in the intraluminal membrane lipid bilayer, favoring its retention in the outer leaflet that results in increased acid ceramidase activity in the late endosome/lysosome, facilitating ceramide deacylation to sphingosine leading to the sequestration of free cholesterol in lysosomes. In addition regulates amyloid-beta production either by activating a signaling pathway that regulates amyloid precursor protein transcription through the modulation of sphingolipid metabolism or through its role in gamma-secretase processing of APP. May play a role in myelin formation.</text>
</comment>
<dbReference type="Pfam" id="PF23321">
    <property type="entry name" value="R1_ABCA1"/>
    <property type="match status" value="1"/>
</dbReference>
<gene>
    <name evidence="24" type="primary">LOC106152539</name>
</gene>
<keyword evidence="12" id="KW-1278">Translocase</keyword>
<dbReference type="InParanoid" id="A0A1S3H661"/>
<accession>A0A1S3H661</accession>
<keyword evidence="16" id="KW-0458">Lysosome</keyword>
<feature type="transmembrane region" description="Helical" evidence="21">
    <location>
        <begin position="926"/>
        <end position="948"/>
    </location>
</feature>
<name>A0A1S3H661_LINAN</name>
<evidence type="ECO:0000256" key="7">
    <source>
        <dbReference type="ARBA" id="ARBA00022692"/>
    </source>
</evidence>
<keyword evidence="23" id="KW-1185">Reference proteome</keyword>
<dbReference type="RefSeq" id="XP_013381605.2">
    <property type="nucleotide sequence ID" value="XM_013526151.2"/>
</dbReference>
<dbReference type="GeneID" id="106152539"/>
<dbReference type="FunFam" id="3.40.50.300:FF:000612">
    <property type="entry name" value="ATP-binding cassette, sub-family A (ABC1), member 2"/>
    <property type="match status" value="1"/>
</dbReference>
<feature type="transmembrane region" description="Helical" evidence="21">
    <location>
        <begin position="1951"/>
        <end position="1974"/>
    </location>
</feature>
<keyword evidence="15" id="KW-0325">Glycoprotein</keyword>
<dbReference type="GO" id="GO:0051247">
    <property type="term" value="P:positive regulation of protein metabolic process"/>
    <property type="evidence" value="ECO:0007669"/>
    <property type="project" value="UniProtKB-ARBA"/>
</dbReference>
<keyword evidence="9" id="KW-0547">Nucleotide-binding</keyword>
<comment type="subcellular location">
    <subcellularLocation>
        <location evidence="2">Endosome membrane</location>
    </subcellularLocation>
    <subcellularLocation>
        <location evidence="1">Lysosome membrane</location>
        <topology evidence="1">Multi-pass membrane protein</topology>
    </subcellularLocation>
</comment>
<dbReference type="PANTHER" id="PTHR19229">
    <property type="entry name" value="ATP-BINDING CASSETTE TRANSPORTER SUBFAMILY A ABCA"/>
    <property type="match status" value="1"/>
</dbReference>
<keyword evidence="13 21" id="KW-1133">Transmembrane helix</keyword>
<proteinExistence type="inferred from homology"/>
<sequence>MTGFFHQLRLLLWKNLTLKKRSPFVLLFELCIPLVLFFILLGIRKKQPAHQAGASFFHARPLPSAGTASILQAFCDTPSRDEHGFPEFPKSSIKDFLRRFSNIAEHNNFFQPGFTPEEMSEIPSIYRSIIEDPVALHKQFQQAQNLKLSSIFLNTTSLHVFLRRNLSIPEEDVNTLLNSELNLKEMFQLLFAGDDSAADPVPHQNRSREVRSVADNEIDDTWSPGTSRVPPISEQETANTFLQDKISDIAQQMAGKKLPNVNWREHLSQIAKNLQNAPKMPENSGSQFSEMNPQKMMEGVSGIKPMSLVMKNIADLLNSTQIQEGREQPEGLVYRILEGSLLNDSKVVDTISHVLGFGGLDNNTVTSVQVIKALEVVVLSPEALQTAACRSQEMLAVLHPMKNETSHNMTHALKALCNMTQDQWKSLSQELQRMVDAKKLSKMLKMSEMNITAAEKRVKKLDVYVKKYTWFQKNLLELSQFASAMPQDSCRGNIDRYGNIITTTTTTTTTTTPSSFQEAVHIAEPPEKTMTKVKDNKFAGLMKIWSGLQKTICGKPFKLTDEQVQQFAEDRDFKSLGLSKEQEFEIGILVHVLYSNPKVLFAPNNSAAVQNIMKKANETFALFDEITQYAKQWLKVSYDLRDYLNQSATRQNLQSLQEMQSTIRNQYSILPRLNIKHPGINTFIYNLTIPTVDEFLHELDGIDSAACSWITLVNGISFNIFEGFRTEKELVDYVLHKAFSQNKTVLASVVFTNMRPDGTLPPHVVYKIRQNASFTETTKAVRPRYWSPGNRRNGFKYYFFGFVWIQDVVERAIINLQTGRDIIEPGSYIHQFPQPCFMYDQFILMIEHVMPLCLTISWVYSVAMLVQGIVYEKEQRLKEVMKMMGLNNAVHWLAWFITSFGQMTVTMGMVTIILKYGNILTYSDPLLVFLVLECFALATISFSFFLSVLYSKAKLAAACAGIIYFLTYVPYMYIAIREEAAGDKVSAVTKSIASLMSTTAFGLGAKYFAFYEEEGVGVQWSNMNISPVEEDQYNLYYVTVMMLVDTLIYGILVWYIENVHPGSYGLPKPWYFPLTKSYWCGHAIYTEHKPCGLRSLWSWWRDRSNQFDMSVMEEDQACAMEQRPQDDSQCFERDPSHLPLGVHIDNLVKVYKNGKLAVNKLSLDLFEGQITSFLGHNGAGKTTTMSILTGLFPPTAGYAQIYGLDIRTDMEDIRKSLGMCPQHNVLFDKMTVEEHLWFYSKLKGMDAKSMKAEMDQMIYDLGLPKKRHSPVDCLSGGMKRKLSVAIAFIAGSRTVILDEPTSGVDPYARRQIWDLLIKYKKDRTVLLSTHYMDEADLLGDRIAIISSGQLKCCGSSLFLKSTFGDGYHLKMVKKPSEVDAHSINDEPDTIHPSSSFITYCVEDTVTEFVKKYVSTAYITKATNHELHYILPFEEAKKGNFEKLFHALDSHLDQLDISSYGVMDTSLEEVFLTVTEKPKKNPELDEEEVKNLENQTIQFPLDDTYGMTNQASDGDEAMIDLEPVLSSGGDVELGDLGTTSAHRRQWSDGSIHHVSLHTGPHAQYARLVNEDTQSIASSDHEPQPHPGAGSYIVSGGMLRFQQLLAVIVKRFYYIRRNWKGLFSQILLPALFVAIAMTVALSAPKLRNLPPLTLSPAQYYNYTQPRGNYVPYNNQAKDSPNAVGKQTKTQQMADSIIQTFMLPSGLGATCILKRPINNAFDADLTRTLTGNYSQKTFKLLAEYFEPGCESVFVKGLPLSYFVPPPPTAPPVDEDTLNLLDNDTESSSTTHSPDGPHFYPHCICAKDGSGFVCPLTGFLNPEEKKLVTSDILVDITSQDTSQYLLHTTNAFRLHRYGAVSVGLERDYVPDRFGEHAPPLFRQIAVKRVSKVWYNQKGYHSMPTYLNTLNNAILRANLPKKKGNPAAYGITVVNHPMSNTNDQLNIESILKGSDVLIAIFIICAMSFVPASFVLFLVYERSTKSKHLQFVSGIDPVIYWLANYIWDMCNYLIPMSCCIIILRVFDIPSYVSDTNFPAVVSLFLLYGWSITPLMYPASFVFKEPSTAYIFLIVINLFVGITCIITSFLLDMFDYDKDLHEVHKVLSVVFLLFPNYCLGRGLMDIAFNEYHNEYYYRTGQYGKVMSPFDWDLVPRNLAAMGSMGFVFFIITLLCEYRFFIKSKRLKVESSVITDDDEDVAAERKRVLRGSGRKDMLRLENLTKIYKTRKLGRHLAVDRLCLGVPQGECFGLLGVNGAGKTTTFKMLTGDIQPTGGDAFLNGYSIHADMLKVQQNIGYCPQFDALYDQLTAREHLQLYARLRGVPYKDEKMVVQWALEKFDLLSLADNLSGSYSGGNKRKLSTAIALLGNPPVIFLDEPTTGMDPQSRRFLWDIILNLIKDGRSVILTSHSMEECEELCTRLAIMVNGHFKCMGSIQHLKNKFGKGYTVTVRVKGHDIDREVRAVRRYMNRHFPDAELKEQHHNTVQYELASSTLSLGTAFAKMEEAQRDLNVEEYSICQNTLDNVFISFVKMQSELVRERHDTGETDLPSERSQTLHGAEDDDDEPLLDAGDDMPLVGQSGVTRIFLELASRASLI</sequence>
<feature type="domain" description="ABC transporter" evidence="22">
    <location>
        <begin position="1142"/>
        <end position="1372"/>
    </location>
</feature>
<evidence type="ECO:0000256" key="10">
    <source>
        <dbReference type="ARBA" id="ARBA00022753"/>
    </source>
</evidence>
<dbReference type="PANTHER" id="PTHR19229:SF36">
    <property type="entry name" value="ATP-BINDING CASSETTE SUB-FAMILY A MEMBER 2"/>
    <property type="match status" value="1"/>
</dbReference>
<feature type="compositionally biased region" description="Acidic residues" evidence="20">
    <location>
        <begin position="2554"/>
        <end position="2563"/>
    </location>
</feature>
<evidence type="ECO:0000256" key="4">
    <source>
        <dbReference type="ARBA" id="ARBA00022448"/>
    </source>
</evidence>
<evidence type="ECO:0000256" key="3">
    <source>
        <dbReference type="ARBA" id="ARBA00008869"/>
    </source>
</evidence>
<evidence type="ECO:0000256" key="16">
    <source>
        <dbReference type="ARBA" id="ARBA00023228"/>
    </source>
</evidence>
<dbReference type="Gene3D" id="3.40.50.300">
    <property type="entry name" value="P-loop containing nucleotide triphosphate hydrolases"/>
    <property type="match status" value="2"/>
</dbReference>
<dbReference type="GO" id="GO:0140359">
    <property type="term" value="F:ABC-type transporter activity"/>
    <property type="evidence" value="ECO:0007669"/>
    <property type="project" value="InterPro"/>
</dbReference>
<dbReference type="SMART" id="SM00382">
    <property type="entry name" value="AAA"/>
    <property type="match status" value="2"/>
</dbReference>
<feature type="transmembrane region" description="Helical" evidence="21">
    <location>
        <begin position="1995"/>
        <end position="2019"/>
    </location>
</feature>
<dbReference type="GO" id="GO:0010556">
    <property type="term" value="P:regulation of macromolecule biosynthetic process"/>
    <property type="evidence" value="ECO:0007669"/>
    <property type="project" value="UniProtKB-ARBA"/>
</dbReference>
<keyword evidence="14 21" id="KW-0472">Membrane</keyword>
<dbReference type="GO" id="GO:0010008">
    <property type="term" value="C:endosome membrane"/>
    <property type="evidence" value="ECO:0007669"/>
    <property type="project" value="UniProtKB-SubCell"/>
</dbReference>
<evidence type="ECO:0000256" key="21">
    <source>
        <dbReference type="SAM" id="Phobius"/>
    </source>
</evidence>
<dbReference type="GO" id="GO:0005319">
    <property type="term" value="F:lipid transporter activity"/>
    <property type="evidence" value="ECO:0007669"/>
    <property type="project" value="TreeGrafter"/>
</dbReference>
<evidence type="ECO:0000256" key="11">
    <source>
        <dbReference type="ARBA" id="ARBA00022840"/>
    </source>
</evidence>
<dbReference type="CDD" id="cd03263">
    <property type="entry name" value="ABC_subfamily_A"/>
    <property type="match status" value="2"/>
</dbReference>
<keyword evidence="4" id="KW-0813">Transport</keyword>
<evidence type="ECO:0000256" key="2">
    <source>
        <dbReference type="ARBA" id="ARBA00004608"/>
    </source>
</evidence>
<evidence type="ECO:0000256" key="12">
    <source>
        <dbReference type="ARBA" id="ARBA00022967"/>
    </source>
</evidence>
<keyword evidence="5" id="KW-0488">Methylation</keyword>
<feature type="transmembrane region" description="Helical" evidence="21">
    <location>
        <begin position="24"/>
        <end position="43"/>
    </location>
</feature>
<feature type="transmembrane region" description="Helical" evidence="21">
    <location>
        <begin position="2062"/>
        <end position="2084"/>
    </location>
</feature>
<dbReference type="FunFam" id="3.40.50.300:FF:000511">
    <property type="entry name" value="ATP-binding cassette, sub-family A (ABC1), member 2"/>
    <property type="match status" value="1"/>
</dbReference>
<reference evidence="24" key="1">
    <citation type="submission" date="2025-08" db="UniProtKB">
        <authorList>
            <consortium name="RefSeq"/>
        </authorList>
    </citation>
    <scope>IDENTIFICATION</scope>
    <source>
        <tissue evidence="24">Gonads</tissue>
    </source>
</reference>
<dbReference type="KEGG" id="lak:106152539"/>
<evidence type="ECO:0000256" key="5">
    <source>
        <dbReference type="ARBA" id="ARBA00022481"/>
    </source>
</evidence>
<dbReference type="GO" id="GO:0005524">
    <property type="term" value="F:ATP binding"/>
    <property type="evidence" value="ECO:0007669"/>
    <property type="project" value="UniProtKB-KW"/>
</dbReference>
<evidence type="ECO:0000256" key="20">
    <source>
        <dbReference type="SAM" id="MobiDB-lite"/>
    </source>
</evidence>
<dbReference type="FunCoup" id="A0A1S3H661">
    <property type="interactions" value="3"/>
</dbReference>
<evidence type="ECO:0000256" key="18">
    <source>
        <dbReference type="ARBA" id="ARBA00068368"/>
    </source>
</evidence>
<feature type="transmembrane region" description="Helical" evidence="21">
    <location>
        <begin position="892"/>
        <end position="914"/>
    </location>
</feature>
<dbReference type="InterPro" id="IPR003439">
    <property type="entry name" value="ABC_transporter-like_ATP-bd"/>
</dbReference>
<keyword evidence="6" id="KW-0597">Phosphoprotein</keyword>
<keyword evidence="11 24" id="KW-0067">ATP-binding</keyword>
<evidence type="ECO:0000256" key="15">
    <source>
        <dbReference type="ARBA" id="ARBA00023180"/>
    </source>
</evidence>
<keyword evidence="10" id="KW-0967">Endosome</keyword>
<feature type="transmembrane region" description="Helical" evidence="21">
    <location>
        <begin position="2031"/>
        <end position="2050"/>
    </location>
</feature>
<dbReference type="Pfam" id="PF12698">
    <property type="entry name" value="ABC2_membrane_3"/>
    <property type="match status" value="2"/>
</dbReference>
<feature type="transmembrane region" description="Helical" evidence="21">
    <location>
        <begin position="1035"/>
        <end position="1056"/>
    </location>
</feature>
<evidence type="ECO:0000256" key="17">
    <source>
        <dbReference type="ARBA" id="ARBA00059684"/>
    </source>
</evidence>
<dbReference type="InterPro" id="IPR017871">
    <property type="entry name" value="ABC_transporter-like_CS"/>
</dbReference>
<evidence type="ECO:0000256" key="14">
    <source>
        <dbReference type="ARBA" id="ARBA00023136"/>
    </source>
</evidence>
<dbReference type="GO" id="GO:0016887">
    <property type="term" value="F:ATP hydrolysis activity"/>
    <property type="evidence" value="ECO:0007669"/>
    <property type="project" value="InterPro"/>
</dbReference>
<evidence type="ECO:0000256" key="1">
    <source>
        <dbReference type="ARBA" id="ARBA00004155"/>
    </source>
</evidence>
<feature type="transmembrane region" description="Helical" evidence="21">
    <location>
        <begin position="849"/>
        <end position="871"/>
    </location>
</feature>
<dbReference type="InterPro" id="IPR026082">
    <property type="entry name" value="ABCA"/>
</dbReference>
<evidence type="ECO:0000256" key="9">
    <source>
        <dbReference type="ARBA" id="ARBA00022741"/>
    </source>
</evidence>
<dbReference type="PROSITE" id="PS00211">
    <property type="entry name" value="ABC_TRANSPORTER_1"/>
    <property type="match status" value="1"/>
</dbReference>
<comment type="similarity">
    <text evidence="3">Belongs to the ABC transporter superfamily. ABCA family.</text>
</comment>
<keyword evidence="7 21" id="KW-0812">Transmembrane</keyword>
<keyword evidence="8" id="KW-0677">Repeat</keyword>
<dbReference type="InterPro" id="IPR003593">
    <property type="entry name" value="AAA+_ATPase"/>
</dbReference>
<evidence type="ECO:0000256" key="19">
    <source>
        <dbReference type="ARBA" id="ARBA00083139"/>
    </source>
</evidence>
<organism evidence="23 24">
    <name type="scientific">Lingula anatina</name>
    <name type="common">Brachiopod</name>
    <name type="synonym">Lingula unguis</name>
    <dbReference type="NCBI Taxonomy" id="7574"/>
    <lineage>
        <taxon>Eukaryota</taxon>
        <taxon>Metazoa</taxon>
        <taxon>Spiralia</taxon>
        <taxon>Lophotrochozoa</taxon>
        <taxon>Brachiopoda</taxon>
        <taxon>Linguliformea</taxon>
        <taxon>Lingulata</taxon>
        <taxon>Lingulida</taxon>
        <taxon>Linguloidea</taxon>
        <taxon>Lingulidae</taxon>
        <taxon>Lingula</taxon>
    </lineage>
</organism>
<evidence type="ECO:0000256" key="6">
    <source>
        <dbReference type="ARBA" id="ARBA00022553"/>
    </source>
</evidence>
<protein>
    <recommendedName>
        <fullName evidence="18">ATP-binding cassette sub-family A member 2</fullName>
    </recommendedName>
    <alternativeName>
        <fullName evidence="19">ATP-binding cassette transporter 2</fullName>
    </alternativeName>
</protein>
<dbReference type="SUPFAM" id="SSF52540">
    <property type="entry name" value="P-loop containing nucleoside triphosphate hydrolases"/>
    <property type="match status" value="2"/>
</dbReference>
<evidence type="ECO:0000256" key="13">
    <source>
        <dbReference type="ARBA" id="ARBA00022989"/>
    </source>
</evidence>
<evidence type="ECO:0000259" key="22">
    <source>
        <dbReference type="PROSITE" id="PS50893"/>
    </source>
</evidence>
<feature type="transmembrane region" description="Helical" evidence="21">
    <location>
        <begin position="955"/>
        <end position="976"/>
    </location>
</feature>
<dbReference type="PROSITE" id="PS50893">
    <property type="entry name" value="ABC_TRANSPORTER_2"/>
    <property type="match status" value="2"/>
</dbReference>
<dbReference type="InterPro" id="IPR013525">
    <property type="entry name" value="ABC2_TM"/>
</dbReference>
<feature type="transmembrane region" description="Helical" evidence="21">
    <location>
        <begin position="2151"/>
        <end position="2170"/>
    </location>
</feature>
<dbReference type="InterPro" id="IPR027417">
    <property type="entry name" value="P-loop_NTPase"/>
</dbReference>
<evidence type="ECO:0000313" key="23">
    <source>
        <dbReference type="Proteomes" id="UP000085678"/>
    </source>
</evidence>
<dbReference type="Pfam" id="PF00005">
    <property type="entry name" value="ABC_tran"/>
    <property type="match status" value="2"/>
</dbReference>
<dbReference type="OrthoDB" id="10255969at2759"/>
<dbReference type="GO" id="GO:0005765">
    <property type="term" value="C:lysosomal membrane"/>
    <property type="evidence" value="ECO:0007669"/>
    <property type="project" value="UniProtKB-SubCell"/>
</dbReference>
<evidence type="ECO:0000313" key="24">
    <source>
        <dbReference type="RefSeq" id="XP_013381605.2"/>
    </source>
</evidence>
<feature type="domain" description="ABC transporter" evidence="22">
    <location>
        <begin position="2210"/>
        <end position="2445"/>
    </location>
</feature>
<dbReference type="Proteomes" id="UP000085678">
    <property type="component" value="Unplaced"/>
</dbReference>
<dbReference type="InterPro" id="IPR056264">
    <property type="entry name" value="R2_ABCA1-4-like"/>
</dbReference>
<evidence type="ECO:0000256" key="8">
    <source>
        <dbReference type="ARBA" id="ARBA00022737"/>
    </source>
</evidence>
<feature type="region of interest" description="Disordered" evidence="20">
    <location>
        <begin position="2534"/>
        <end position="2563"/>
    </location>
</feature>